<evidence type="ECO:0000256" key="2">
    <source>
        <dbReference type="SAM" id="MobiDB-lite"/>
    </source>
</evidence>
<feature type="region of interest" description="Disordered" evidence="2">
    <location>
        <begin position="326"/>
        <end position="499"/>
    </location>
</feature>
<protein>
    <recommendedName>
        <fullName evidence="5">Protein IVY1</fullName>
    </recommendedName>
</protein>
<dbReference type="GO" id="GO:0005543">
    <property type="term" value="F:phospholipid binding"/>
    <property type="evidence" value="ECO:0007669"/>
    <property type="project" value="InterPro"/>
</dbReference>
<organism evidence="3 4">
    <name type="scientific">Zalerion maritima</name>
    <dbReference type="NCBI Taxonomy" id="339359"/>
    <lineage>
        <taxon>Eukaryota</taxon>
        <taxon>Fungi</taxon>
        <taxon>Dikarya</taxon>
        <taxon>Ascomycota</taxon>
        <taxon>Pezizomycotina</taxon>
        <taxon>Sordariomycetes</taxon>
        <taxon>Lulworthiomycetidae</taxon>
        <taxon>Lulworthiales</taxon>
        <taxon>Lulworthiaceae</taxon>
        <taxon>Zalerion</taxon>
    </lineage>
</organism>
<evidence type="ECO:0008006" key="5">
    <source>
        <dbReference type="Google" id="ProtNLM"/>
    </source>
</evidence>
<keyword evidence="1" id="KW-0175">Coiled coil</keyword>
<feature type="compositionally biased region" description="Polar residues" evidence="2">
    <location>
        <begin position="476"/>
        <end position="490"/>
    </location>
</feature>
<dbReference type="EMBL" id="JAKWBI020000042">
    <property type="protein sequence ID" value="KAJ2904904.1"/>
    <property type="molecule type" value="Genomic_DNA"/>
</dbReference>
<feature type="coiled-coil region" evidence="1">
    <location>
        <begin position="177"/>
        <end position="204"/>
    </location>
</feature>
<feature type="compositionally biased region" description="Pro residues" evidence="2">
    <location>
        <begin position="40"/>
        <end position="50"/>
    </location>
</feature>
<sequence>MASNTGERSHSPSLSQLPPVPGSPTYSYASTANPITRFSLPPPPPPPPPHLHLTKQDLARSQEAYSDLISSAKVYRQALATLSTAASSFGSALESCARLKEARAERTGTIPVNVGMTTSFTTSPSGTVTADTLLSASGLHHLISNHQQILSETVYRSFEVPLLHDLDKWKHATTSESDSYKLAVKNASKEISKMEKEGAKLQKGKRRDVRKLRDHLTELTGKLDGLSQLGFAHSMTLLRESQDTSMKITDAACSLVRAEVEIFEALARKGWTGGGLEDVLEQGTDLFAAEDVVTTGVGVVGSGEGLFSILPPKSILAGASASPEKIGNLNRPAGHGRTDSLLSDPTFARHSNDDDSLFDETRSHHIRRPFSPQPIRKAPTDVTYDTLEGGLGLGEPSGSSSQTKPIRQESSPVVEHDEARDREDRPLLSGHEESAPQVIDHKLGTRPYSMGHKEDDHPWRDEGIPGKGGGEHSPAVDSQSEGKQSSSERWTTVRHSDGD</sequence>
<keyword evidence="4" id="KW-1185">Reference proteome</keyword>
<feature type="compositionally biased region" description="Basic and acidic residues" evidence="2">
    <location>
        <begin position="414"/>
        <end position="443"/>
    </location>
</feature>
<dbReference type="InterPro" id="IPR037470">
    <property type="entry name" value="IVY1"/>
</dbReference>
<name>A0AAD5RWY5_9PEZI</name>
<dbReference type="SUPFAM" id="SSF103657">
    <property type="entry name" value="BAR/IMD domain-like"/>
    <property type="match status" value="1"/>
</dbReference>
<feature type="region of interest" description="Disordered" evidence="2">
    <location>
        <begin position="1"/>
        <end position="51"/>
    </location>
</feature>
<feature type="compositionally biased region" description="Basic and acidic residues" evidence="2">
    <location>
        <begin position="451"/>
        <end position="464"/>
    </location>
</feature>
<dbReference type="PANTHER" id="PTHR38407">
    <property type="entry name" value="PROTEIN IVY1"/>
    <property type="match status" value="1"/>
</dbReference>
<proteinExistence type="predicted"/>
<gene>
    <name evidence="3" type="ORF">MKZ38_006945</name>
</gene>
<dbReference type="PANTHER" id="PTHR38407:SF1">
    <property type="entry name" value="PROTEIN IVY1"/>
    <property type="match status" value="1"/>
</dbReference>
<dbReference type="GO" id="GO:0000329">
    <property type="term" value="C:fungal-type vacuole membrane"/>
    <property type="evidence" value="ECO:0007669"/>
    <property type="project" value="InterPro"/>
</dbReference>
<evidence type="ECO:0000313" key="4">
    <source>
        <dbReference type="Proteomes" id="UP001201980"/>
    </source>
</evidence>
<evidence type="ECO:0000313" key="3">
    <source>
        <dbReference type="EMBL" id="KAJ2904904.1"/>
    </source>
</evidence>
<evidence type="ECO:0000256" key="1">
    <source>
        <dbReference type="SAM" id="Coils"/>
    </source>
</evidence>
<feature type="compositionally biased region" description="Polar residues" evidence="2">
    <location>
        <begin position="24"/>
        <end position="36"/>
    </location>
</feature>
<accession>A0AAD5RWY5</accession>
<dbReference type="InterPro" id="IPR027267">
    <property type="entry name" value="AH/BAR_dom_sf"/>
</dbReference>
<dbReference type="Gene3D" id="1.20.1270.60">
    <property type="entry name" value="Arfaptin homology (AH) domain/BAR domain"/>
    <property type="match status" value="1"/>
</dbReference>
<feature type="compositionally biased region" description="Polar residues" evidence="2">
    <location>
        <begin position="402"/>
        <end position="411"/>
    </location>
</feature>
<dbReference type="AlphaFoldDB" id="A0AAD5RWY5"/>
<feature type="compositionally biased region" description="Polar residues" evidence="2">
    <location>
        <begin position="1"/>
        <end position="16"/>
    </location>
</feature>
<dbReference type="GO" id="GO:0042144">
    <property type="term" value="P:vacuole fusion, non-autophagic"/>
    <property type="evidence" value="ECO:0007669"/>
    <property type="project" value="InterPro"/>
</dbReference>
<reference evidence="3" key="1">
    <citation type="submission" date="2022-07" db="EMBL/GenBank/DDBJ databases">
        <title>Draft genome sequence of Zalerion maritima ATCC 34329, a (micro)plastics degrading marine fungus.</title>
        <authorList>
            <person name="Paco A."/>
            <person name="Goncalves M.F.M."/>
            <person name="Rocha-Santos T.A.P."/>
            <person name="Alves A."/>
        </authorList>
    </citation>
    <scope>NUCLEOTIDE SEQUENCE</scope>
    <source>
        <strain evidence="3">ATCC 34329</strain>
    </source>
</reference>
<dbReference type="Proteomes" id="UP001201980">
    <property type="component" value="Unassembled WGS sequence"/>
</dbReference>
<comment type="caution">
    <text evidence="3">The sequence shown here is derived from an EMBL/GenBank/DDBJ whole genome shotgun (WGS) entry which is preliminary data.</text>
</comment>